<name>A0ABY6J748_9BACT</name>
<dbReference type="EMBL" id="CP107006">
    <property type="protein sequence ID" value="UYQ95509.1"/>
    <property type="molecule type" value="Genomic_DNA"/>
</dbReference>
<evidence type="ECO:0000313" key="2">
    <source>
        <dbReference type="Proteomes" id="UP001162741"/>
    </source>
</evidence>
<dbReference type="RefSeq" id="WP_264283234.1">
    <property type="nucleotide sequence ID" value="NZ_CP107006.1"/>
</dbReference>
<accession>A0ABY6J748</accession>
<protein>
    <submittedName>
        <fullName evidence="1">Uncharacterized protein</fullName>
    </submittedName>
</protein>
<keyword evidence="2" id="KW-1185">Reference proteome</keyword>
<proteinExistence type="predicted"/>
<reference evidence="1" key="1">
    <citation type="submission" date="2022-10" db="EMBL/GenBank/DDBJ databases">
        <title>Chitinophaga sp. nov., isolated from soil.</title>
        <authorList>
            <person name="Jeon C.O."/>
        </authorList>
    </citation>
    <scope>NUCLEOTIDE SEQUENCE</scope>
    <source>
        <strain evidence="1">R8</strain>
    </source>
</reference>
<gene>
    <name evidence="1" type="ORF">MKQ68_10395</name>
</gene>
<evidence type="ECO:0000313" key="1">
    <source>
        <dbReference type="EMBL" id="UYQ95509.1"/>
    </source>
</evidence>
<sequence>MIQHSYNAISTGARGQFGRQVVLYVRYGALIIAKAPRKRPGRGTDAQERTKANFRNGAQWSAKVRKSVILNEMYKAKRRGALNVHNLAIADFLQAPVIHDIELNDAGIIITATDNVKVAAVKVSIYNSNGKLIETGVATQDDEKSWCYNPERRDLRGCRLVVTANDLPGNETVQELALEGEFVDYAAPHDSNEILHLKNISYDNDCFKFHLQPRGVW</sequence>
<organism evidence="1 2">
    <name type="scientific">Chitinophaga horti</name>
    <dbReference type="NCBI Taxonomy" id="2920382"/>
    <lineage>
        <taxon>Bacteria</taxon>
        <taxon>Pseudomonadati</taxon>
        <taxon>Bacteroidota</taxon>
        <taxon>Chitinophagia</taxon>
        <taxon>Chitinophagales</taxon>
        <taxon>Chitinophagaceae</taxon>
        <taxon>Chitinophaga</taxon>
    </lineage>
</organism>
<dbReference type="Proteomes" id="UP001162741">
    <property type="component" value="Chromosome"/>
</dbReference>